<dbReference type="Proteomes" id="UP000221165">
    <property type="component" value="Unassembled WGS sequence"/>
</dbReference>
<name>A0A2C6LEK0_9APIC</name>
<dbReference type="AlphaFoldDB" id="A0A2C6LEK0"/>
<comment type="caution">
    <text evidence="1">The sequence shown here is derived from an EMBL/GenBank/DDBJ whole genome shotgun (WGS) entry which is preliminary data.</text>
</comment>
<dbReference type="GeneID" id="94424127"/>
<keyword evidence="2" id="KW-1185">Reference proteome</keyword>
<dbReference type="VEuPathDB" id="ToxoDB:CSUI_000685"/>
<dbReference type="RefSeq" id="XP_067927115.1">
    <property type="nucleotide sequence ID" value="XM_068060916.1"/>
</dbReference>
<evidence type="ECO:0000313" key="2">
    <source>
        <dbReference type="Proteomes" id="UP000221165"/>
    </source>
</evidence>
<gene>
    <name evidence="1" type="ORF">CSUI_000685</name>
</gene>
<reference evidence="1 2" key="1">
    <citation type="journal article" date="2017" name="Int. J. Parasitol.">
        <title>The genome of the protozoan parasite Cystoisospora suis and a reverse vaccinology approach to identify vaccine candidates.</title>
        <authorList>
            <person name="Palmieri N."/>
            <person name="Shrestha A."/>
            <person name="Ruttkowski B."/>
            <person name="Beck T."/>
            <person name="Vogl C."/>
            <person name="Tomley F."/>
            <person name="Blake D.P."/>
            <person name="Joachim A."/>
        </authorList>
    </citation>
    <scope>NUCLEOTIDE SEQUENCE [LARGE SCALE GENOMIC DNA]</scope>
    <source>
        <strain evidence="1 2">Wien I</strain>
    </source>
</reference>
<evidence type="ECO:0000313" key="1">
    <source>
        <dbReference type="EMBL" id="PHJ25468.1"/>
    </source>
</evidence>
<protein>
    <submittedName>
        <fullName evidence="1">Uncharacterized protein</fullName>
    </submittedName>
</protein>
<organism evidence="1 2">
    <name type="scientific">Cystoisospora suis</name>
    <dbReference type="NCBI Taxonomy" id="483139"/>
    <lineage>
        <taxon>Eukaryota</taxon>
        <taxon>Sar</taxon>
        <taxon>Alveolata</taxon>
        <taxon>Apicomplexa</taxon>
        <taxon>Conoidasida</taxon>
        <taxon>Coccidia</taxon>
        <taxon>Eucoccidiorida</taxon>
        <taxon>Eimeriorina</taxon>
        <taxon>Sarcocystidae</taxon>
        <taxon>Cystoisospora</taxon>
    </lineage>
</organism>
<sequence>MRRRRTRSRMQEQAWRISSLLSRRTFVCPLLSSADCSRCRSSIKSASLRVCQHFLLDYRALTWKPAVPTTRGVRTMLHQPPLACATATSGPAKVERQLPGTFSYSCLVVSLTPGLAVARVVGCTVF</sequence>
<dbReference type="EMBL" id="MIGC01000269">
    <property type="protein sequence ID" value="PHJ25468.1"/>
    <property type="molecule type" value="Genomic_DNA"/>
</dbReference>
<proteinExistence type="predicted"/>
<accession>A0A2C6LEK0</accession>